<name>A0A9P0MMC5_NEZVI</name>
<accession>A0A9P0MMC5</accession>
<gene>
    <name evidence="5" type="ORF">NEZAVI_LOCUS6445</name>
</gene>
<evidence type="ECO:0000313" key="5">
    <source>
        <dbReference type="EMBL" id="CAH1396356.1"/>
    </source>
</evidence>
<dbReference type="Pfam" id="PF02230">
    <property type="entry name" value="Abhydrolase_2"/>
    <property type="match status" value="1"/>
</dbReference>
<evidence type="ECO:0000256" key="2">
    <source>
        <dbReference type="ARBA" id="ARBA00012423"/>
    </source>
</evidence>
<dbReference type="EMBL" id="OV725079">
    <property type="protein sequence ID" value="CAH1396356.1"/>
    <property type="molecule type" value="Genomic_DNA"/>
</dbReference>
<dbReference type="InterPro" id="IPR003140">
    <property type="entry name" value="PLipase/COase/thioEstase"/>
</dbReference>
<evidence type="ECO:0000259" key="4">
    <source>
        <dbReference type="Pfam" id="PF02230"/>
    </source>
</evidence>
<evidence type="ECO:0000256" key="3">
    <source>
        <dbReference type="ARBA" id="ARBA00022801"/>
    </source>
</evidence>
<dbReference type="GO" id="GO:0005737">
    <property type="term" value="C:cytoplasm"/>
    <property type="evidence" value="ECO:0007669"/>
    <property type="project" value="TreeGrafter"/>
</dbReference>
<dbReference type="InterPro" id="IPR029058">
    <property type="entry name" value="AB_hydrolase_fold"/>
</dbReference>
<dbReference type="OrthoDB" id="2418081at2759"/>
<dbReference type="GO" id="GO:0008474">
    <property type="term" value="F:palmitoyl-(protein) hydrolase activity"/>
    <property type="evidence" value="ECO:0007669"/>
    <property type="project" value="UniProtKB-EC"/>
</dbReference>
<evidence type="ECO:0000313" key="6">
    <source>
        <dbReference type="Proteomes" id="UP001152798"/>
    </source>
</evidence>
<dbReference type="PANTHER" id="PTHR10655:SF17">
    <property type="entry name" value="LYSOPHOSPHOLIPASE-LIKE PROTEIN 1"/>
    <property type="match status" value="1"/>
</dbReference>
<dbReference type="SUPFAM" id="SSF53474">
    <property type="entry name" value="alpha/beta-Hydrolases"/>
    <property type="match status" value="1"/>
</dbReference>
<keyword evidence="3" id="KW-0378">Hydrolase</keyword>
<organism evidence="5 6">
    <name type="scientific">Nezara viridula</name>
    <name type="common">Southern green stink bug</name>
    <name type="synonym">Cimex viridulus</name>
    <dbReference type="NCBI Taxonomy" id="85310"/>
    <lineage>
        <taxon>Eukaryota</taxon>
        <taxon>Metazoa</taxon>
        <taxon>Ecdysozoa</taxon>
        <taxon>Arthropoda</taxon>
        <taxon>Hexapoda</taxon>
        <taxon>Insecta</taxon>
        <taxon>Pterygota</taxon>
        <taxon>Neoptera</taxon>
        <taxon>Paraneoptera</taxon>
        <taxon>Hemiptera</taxon>
        <taxon>Heteroptera</taxon>
        <taxon>Panheteroptera</taxon>
        <taxon>Pentatomomorpha</taxon>
        <taxon>Pentatomoidea</taxon>
        <taxon>Pentatomidae</taxon>
        <taxon>Pentatominae</taxon>
        <taxon>Nezara</taxon>
    </lineage>
</organism>
<dbReference type="GO" id="GO:0052689">
    <property type="term" value="F:carboxylic ester hydrolase activity"/>
    <property type="evidence" value="ECO:0007669"/>
    <property type="project" value="TreeGrafter"/>
</dbReference>
<keyword evidence="6" id="KW-1185">Reference proteome</keyword>
<dbReference type="AlphaFoldDB" id="A0A9P0MMC5"/>
<sequence length="167" mass="18764">MSESGSEAKTYIEKLIGGFSEVPNLRFVFPTAKPIKFSPFPWNGQVSNTWYDINAFRLNAVENTQQVEEAGEYLRRIVDEQIQSGVPSHRICRLLTTSKGFSRQLPPIYFSIGTLDPLVRVSWVESTVKLFRSAGIPTSLKVMSGTTHMLTKSAIEGLFKFIELTIT</sequence>
<evidence type="ECO:0000256" key="1">
    <source>
        <dbReference type="ARBA" id="ARBA00006499"/>
    </source>
</evidence>
<feature type="domain" description="Phospholipase/carboxylesterase/thioesterase" evidence="4">
    <location>
        <begin position="20"/>
        <end position="92"/>
    </location>
</feature>
<dbReference type="InterPro" id="IPR050565">
    <property type="entry name" value="LYPA1-2/EST-like"/>
</dbReference>
<dbReference type="EC" id="3.1.2.22" evidence="2"/>
<proteinExistence type="inferred from homology"/>
<protein>
    <recommendedName>
        <fullName evidence="2">palmitoyl-protein hydrolase</fullName>
        <ecNumber evidence="2">3.1.2.22</ecNumber>
    </recommendedName>
</protein>
<comment type="similarity">
    <text evidence="1">Belongs to the AB hydrolase superfamily. AB hydrolase 2 family.</text>
</comment>
<reference evidence="5" key="1">
    <citation type="submission" date="2022-01" db="EMBL/GenBank/DDBJ databases">
        <authorList>
            <person name="King R."/>
        </authorList>
    </citation>
    <scope>NUCLEOTIDE SEQUENCE</scope>
</reference>
<dbReference type="Proteomes" id="UP001152798">
    <property type="component" value="Chromosome 3"/>
</dbReference>
<dbReference type="Gene3D" id="3.40.50.1820">
    <property type="entry name" value="alpha/beta hydrolase"/>
    <property type="match status" value="2"/>
</dbReference>
<dbReference type="PANTHER" id="PTHR10655">
    <property type="entry name" value="LYSOPHOSPHOLIPASE-RELATED"/>
    <property type="match status" value="1"/>
</dbReference>